<dbReference type="InterPro" id="IPR036412">
    <property type="entry name" value="HAD-like_sf"/>
</dbReference>
<dbReference type="PANTHER" id="PTHR28181">
    <property type="entry name" value="UPF0655 PROTEIN YCR015C"/>
    <property type="match status" value="1"/>
</dbReference>
<dbReference type="Gene3D" id="3.40.50.1000">
    <property type="entry name" value="HAD superfamily/HAD-like"/>
    <property type="match status" value="1"/>
</dbReference>
<proteinExistence type="predicted"/>
<dbReference type="InParanoid" id="I2H0M1"/>
<evidence type="ECO:0000313" key="2">
    <source>
        <dbReference type="Proteomes" id="UP000002866"/>
    </source>
</evidence>
<dbReference type="RefSeq" id="XP_004179442.1">
    <property type="nucleotide sequence ID" value="XM_004179394.1"/>
</dbReference>
<dbReference type="FunCoup" id="I2H0M1">
    <property type="interactions" value="29"/>
</dbReference>
<accession>I2H0M1</accession>
<dbReference type="EMBL" id="HE806318">
    <property type="protein sequence ID" value="CCH59923.1"/>
    <property type="molecule type" value="Genomic_DNA"/>
</dbReference>
<dbReference type="InterPro" id="IPR023214">
    <property type="entry name" value="HAD_sf"/>
</dbReference>
<dbReference type="STRING" id="1071380.I2H0M1"/>
<dbReference type="eggNOG" id="ENOG502S7B4">
    <property type="taxonomic scope" value="Eukaryota"/>
</dbReference>
<dbReference type="GeneID" id="14494891"/>
<dbReference type="GO" id="GO:0006817">
    <property type="term" value="P:phosphate ion transport"/>
    <property type="evidence" value="ECO:0007669"/>
    <property type="project" value="EnsemblFungi"/>
</dbReference>
<protein>
    <submittedName>
        <fullName evidence="1">Uncharacterized protein</fullName>
    </submittedName>
</protein>
<dbReference type="HOGENOM" id="CLU_056574_0_0_1"/>
<dbReference type="InterPro" id="IPR050849">
    <property type="entry name" value="HAD-like_hydrolase_phosphatase"/>
</dbReference>
<keyword evidence="2" id="KW-1185">Reference proteome</keyword>
<dbReference type="OrthoDB" id="10255128at2759"/>
<name>I2H0M1_HENB6</name>
<dbReference type="AlphaFoldDB" id="I2H0M1"/>
<reference evidence="1 2" key="1">
    <citation type="journal article" date="2011" name="Proc. Natl. Acad. Sci. U.S.A.">
        <title>Evolutionary erosion of yeast sex chromosomes by mating-type switching accidents.</title>
        <authorList>
            <person name="Gordon J.L."/>
            <person name="Armisen D."/>
            <person name="Proux-Wera E."/>
            <person name="Oheigeartaigh S.S."/>
            <person name="Byrne K.P."/>
            <person name="Wolfe K.H."/>
        </authorList>
    </citation>
    <scope>NUCLEOTIDE SEQUENCE [LARGE SCALE GENOMIC DNA]</scope>
    <source>
        <strain evidence="2">ATCC 34711 / CBS 6284 / DSM 70876 / NBRC 10599 / NRRL Y-10934 / UCD 77-7</strain>
    </source>
</reference>
<dbReference type="Proteomes" id="UP000002866">
    <property type="component" value="Chromosome 3"/>
</dbReference>
<organism evidence="1 2">
    <name type="scientific">Henningerozyma blattae (strain ATCC 34711 / CBS 6284 / DSM 70876 / NBRC 10599 / NRRL Y-10934 / UCD 77-7)</name>
    <name type="common">Yeast</name>
    <name type="synonym">Tetrapisispora blattae</name>
    <dbReference type="NCBI Taxonomy" id="1071380"/>
    <lineage>
        <taxon>Eukaryota</taxon>
        <taxon>Fungi</taxon>
        <taxon>Dikarya</taxon>
        <taxon>Ascomycota</taxon>
        <taxon>Saccharomycotina</taxon>
        <taxon>Saccharomycetes</taxon>
        <taxon>Saccharomycetales</taxon>
        <taxon>Saccharomycetaceae</taxon>
        <taxon>Henningerozyma</taxon>
    </lineage>
</organism>
<gene>
    <name evidence="1" type="primary">TBLA0C01080</name>
    <name evidence="1" type="ORF">TBLA_0C01080</name>
</gene>
<dbReference type="PANTHER" id="PTHR28181:SF1">
    <property type="entry name" value="COLD TOLERANCE PROTEIN 1"/>
    <property type="match status" value="1"/>
</dbReference>
<dbReference type="GO" id="GO:0042131">
    <property type="term" value="F:thiamine phosphate phosphatase activity"/>
    <property type="evidence" value="ECO:0007669"/>
    <property type="project" value="EnsemblFungi"/>
</dbReference>
<sequence>MKRRQNILIIILIILIFWNLPKRYVKKEMLVVADFDETITVRDTIDILAQLPYKLHKHERDWKYFQDTYMDNYMKVINDLTKQRKLPLLDNDENISWEIKYQDGLKNIELYSINLLQREKLFNDISLNDLKQFVINDPVCQNLIKPKFNEFLKKYLSNASRKFEILSINWSKEFIKYMIDPNDEFTFPISCNNLQMNSSDLKWDGNFDQKIMTGSDKRRYLLDIVSKDKDIWYIGDSQTDLLSLLLPQVNGIIMMNSKTQLDKLVTLLSGSASLNRKDYLEFLENDNIKSLLWYKKDETHGLYLVKDWNIIEKIVIPVSK</sequence>
<evidence type="ECO:0000313" key="1">
    <source>
        <dbReference type="EMBL" id="CCH59923.1"/>
    </source>
</evidence>
<dbReference type="KEGG" id="tbl:TBLA_0C01080"/>
<dbReference type="OMA" id="STTDMEC"/>
<dbReference type="SUPFAM" id="SSF56784">
    <property type="entry name" value="HAD-like"/>
    <property type="match status" value="1"/>
</dbReference>